<name>A0A814SY03_9BILA</name>
<evidence type="ECO:0000313" key="2">
    <source>
        <dbReference type="EMBL" id="CAF1396307.1"/>
    </source>
</evidence>
<accession>A0A814SY03</accession>
<comment type="caution">
    <text evidence="1">The sequence shown here is derived from an EMBL/GenBank/DDBJ whole genome shotgun (WGS) entry which is preliminary data.</text>
</comment>
<dbReference type="AlphaFoldDB" id="A0A814SY03"/>
<dbReference type="Proteomes" id="UP000663854">
    <property type="component" value="Unassembled WGS sequence"/>
</dbReference>
<dbReference type="EMBL" id="CAJNOH010000957">
    <property type="protein sequence ID" value="CAF1154435.1"/>
    <property type="molecule type" value="Genomic_DNA"/>
</dbReference>
<protein>
    <submittedName>
        <fullName evidence="1">Uncharacterized protein</fullName>
    </submittedName>
</protein>
<sequence>MEQSNQIPWDTLIYDEEQPVYMRKQEYQQEVKKQEQTRTFAYQRGLVCKGHSCSTCGNCCDWYYCNDYYAKRNGATCNRDYVSNLFLDDVLSSIYDDTLYSDNDSLYHGMNMICKCQENN</sequence>
<reference evidence="1" key="1">
    <citation type="submission" date="2021-02" db="EMBL/GenBank/DDBJ databases">
        <authorList>
            <person name="Nowell W R."/>
        </authorList>
    </citation>
    <scope>NUCLEOTIDE SEQUENCE</scope>
</reference>
<evidence type="ECO:0000313" key="4">
    <source>
        <dbReference type="Proteomes" id="UP000663870"/>
    </source>
</evidence>
<dbReference type="EMBL" id="CAJNOL010001642">
    <property type="protein sequence ID" value="CAF1396307.1"/>
    <property type="molecule type" value="Genomic_DNA"/>
</dbReference>
<gene>
    <name evidence="2" type="ORF">JXQ802_LOCUS34479</name>
    <name evidence="1" type="ORF">PYM288_LOCUS22404</name>
</gene>
<organism evidence="1 3">
    <name type="scientific">Rotaria sordida</name>
    <dbReference type="NCBI Taxonomy" id="392033"/>
    <lineage>
        <taxon>Eukaryota</taxon>
        <taxon>Metazoa</taxon>
        <taxon>Spiralia</taxon>
        <taxon>Gnathifera</taxon>
        <taxon>Rotifera</taxon>
        <taxon>Eurotatoria</taxon>
        <taxon>Bdelloidea</taxon>
        <taxon>Philodinida</taxon>
        <taxon>Philodinidae</taxon>
        <taxon>Rotaria</taxon>
    </lineage>
</organism>
<keyword evidence="4" id="KW-1185">Reference proteome</keyword>
<evidence type="ECO:0000313" key="3">
    <source>
        <dbReference type="Proteomes" id="UP000663854"/>
    </source>
</evidence>
<evidence type="ECO:0000313" key="1">
    <source>
        <dbReference type="EMBL" id="CAF1154435.1"/>
    </source>
</evidence>
<proteinExistence type="predicted"/>
<dbReference type="Proteomes" id="UP000663870">
    <property type="component" value="Unassembled WGS sequence"/>
</dbReference>